<evidence type="ECO:0000313" key="2">
    <source>
        <dbReference type="WBParaSite" id="EN70_5874"/>
    </source>
</evidence>
<keyword evidence="1" id="KW-1185">Reference proteome</keyword>
<dbReference type="Proteomes" id="UP000095285">
    <property type="component" value="Unassembled WGS sequence"/>
</dbReference>
<accession>A0A1I7VSX0</accession>
<reference evidence="1" key="1">
    <citation type="submission" date="2012-04" db="EMBL/GenBank/DDBJ databases">
        <title>The Genome Sequence of Loa loa.</title>
        <authorList>
            <consortium name="The Broad Institute Genome Sequencing Platform"/>
            <consortium name="Broad Institute Genome Sequencing Center for Infectious Disease"/>
            <person name="Nutman T.B."/>
            <person name="Fink D.L."/>
            <person name="Russ C."/>
            <person name="Young S."/>
            <person name="Zeng Q."/>
            <person name="Gargeya S."/>
            <person name="Alvarado L."/>
            <person name="Berlin A."/>
            <person name="Chapman S.B."/>
            <person name="Chen Z."/>
            <person name="Freedman E."/>
            <person name="Gellesch M."/>
            <person name="Goldberg J."/>
            <person name="Griggs A."/>
            <person name="Gujja S."/>
            <person name="Heilman E.R."/>
            <person name="Heiman D."/>
            <person name="Howarth C."/>
            <person name="Mehta T."/>
            <person name="Neiman D."/>
            <person name="Pearson M."/>
            <person name="Roberts A."/>
            <person name="Saif S."/>
            <person name="Shea T."/>
            <person name="Shenoy N."/>
            <person name="Sisk P."/>
            <person name="Stolte C."/>
            <person name="Sykes S."/>
            <person name="White J."/>
            <person name="Yandava C."/>
            <person name="Haas B."/>
            <person name="Henn M.R."/>
            <person name="Nusbaum C."/>
            <person name="Birren B."/>
        </authorList>
    </citation>
    <scope>NUCLEOTIDE SEQUENCE [LARGE SCALE GENOMIC DNA]</scope>
</reference>
<evidence type="ECO:0000313" key="1">
    <source>
        <dbReference type="Proteomes" id="UP000095285"/>
    </source>
</evidence>
<organism evidence="1 2">
    <name type="scientific">Loa loa</name>
    <name type="common">Eye worm</name>
    <name type="synonym">Filaria loa</name>
    <dbReference type="NCBI Taxonomy" id="7209"/>
    <lineage>
        <taxon>Eukaryota</taxon>
        <taxon>Metazoa</taxon>
        <taxon>Ecdysozoa</taxon>
        <taxon>Nematoda</taxon>
        <taxon>Chromadorea</taxon>
        <taxon>Rhabditida</taxon>
        <taxon>Spirurina</taxon>
        <taxon>Spiruromorpha</taxon>
        <taxon>Filarioidea</taxon>
        <taxon>Onchocercidae</taxon>
        <taxon>Loa</taxon>
    </lineage>
</organism>
<dbReference type="WBParaSite" id="EN70_5874">
    <property type="protein sequence ID" value="EN70_5874"/>
    <property type="gene ID" value="EN70_5874"/>
</dbReference>
<proteinExistence type="predicted"/>
<name>A0A1I7VSX0_LOALO</name>
<sequence length="75" mass="8254">MSQLPLPIVGKTPKVMTRNCSNKKKVLSAKSFSQDVLQQVGWEDDSGRHLVFGPPFVHIDIAIVGFVSALPSFEE</sequence>
<reference evidence="2" key="2">
    <citation type="submission" date="2016-11" db="UniProtKB">
        <authorList>
            <consortium name="WormBaseParasite"/>
        </authorList>
    </citation>
    <scope>IDENTIFICATION</scope>
</reference>
<dbReference type="AlphaFoldDB" id="A0A1I7VSX0"/>
<protein>
    <submittedName>
        <fullName evidence="2">Uncharacterized protein</fullName>
    </submittedName>
</protein>